<evidence type="ECO:0000256" key="1">
    <source>
        <dbReference type="ARBA" id="ARBA00004651"/>
    </source>
</evidence>
<evidence type="ECO:0000313" key="10">
    <source>
        <dbReference type="EMBL" id="MBC8535612.1"/>
    </source>
</evidence>
<protein>
    <submittedName>
        <fullName evidence="10">NCS2 family permease</fullName>
    </submittedName>
</protein>
<dbReference type="PIRSF" id="PIRSF005353">
    <property type="entry name" value="PbuG"/>
    <property type="match status" value="1"/>
</dbReference>
<evidence type="ECO:0000256" key="8">
    <source>
        <dbReference type="PIRNR" id="PIRNR005353"/>
    </source>
</evidence>
<feature type="transmembrane region" description="Helical" evidence="9">
    <location>
        <begin position="266"/>
        <end position="293"/>
    </location>
</feature>
<evidence type="ECO:0000313" key="11">
    <source>
        <dbReference type="Proteomes" id="UP000620366"/>
    </source>
</evidence>
<evidence type="ECO:0000256" key="9">
    <source>
        <dbReference type="SAM" id="Phobius"/>
    </source>
</evidence>
<dbReference type="GO" id="GO:0005886">
    <property type="term" value="C:plasma membrane"/>
    <property type="evidence" value="ECO:0007669"/>
    <property type="project" value="UniProtKB-SubCell"/>
</dbReference>
<organism evidence="10 11">
    <name type="scientific">Feifania hominis</name>
    <dbReference type="NCBI Taxonomy" id="2763660"/>
    <lineage>
        <taxon>Bacteria</taxon>
        <taxon>Bacillati</taxon>
        <taxon>Bacillota</taxon>
        <taxon>Clostridia</taxon>
        <taxon>Eubacteriales</taxon>
        <taxon>Feifaniaceae</taxon>
        <taxon>Feifania</taxon>
    </lineage>
</organism>
<keyword evidence="4 8" id="KW-1003">Cell membrane</keyword>
<dbReference type="InterPro" id="IPR006043">
    <property type="entry name" value="NCS2"/>
</dbReference>
<sequence length="464" mass="49310">MKGRDETVDKFFGLKAHGTDAKTEVIAGITTFFTMAYILFVNPTTLTDPLYIMGDPNADRYKAAVFVATCLSAFIGTMLMAVYAKIPFAQAPGMGLNAYFAYTVMLGMGYTFSQALAAVFISGVLFILITLFGLREAIVKAIPKNLKVAISAGIGLFIAFIGFQNAGIIVNNDSVLLGLQNFSEWTPAAATALVALIGVLIIGVLYKLKVKGAIIIGIIATTIVGIPFGVTNLSGFTLSLPDFGSFFELTFFKMDFAGLLKPENGFWGAVFNLVMVIIAFSMVDMFDTIGTLIGTAKKNNMLDEDGSMPRMKEALMCDAIATAAGACLGTSTVTTFVESSSGIAEGGRTGLTSFTTAILFLAALFLAPVVGIIPSAATAPALIIVGVLMLSSVKEIEFDDMTEAIPAFLTIAMMPFAYSIAIGIGFGVISYVLLKTFTGKFKDFSWVTVVIALMFVIRFMFIAG</sequence>
<feature type="transmembrane region" description="Helical" evidence="9">
    <location>
        <begin position="213"/>
        <end position="230"/>
    </location>
</feature>
<proteinExistence type="inferred from homology"/>
<feature type="transmembrane region" description="Helical" evidence="9">
    <location>
        <begin position="444"/>
        <end position="463"/>
    </location>
</feature>
<dbReference type="InterPro" id="IPR045018">
    <property type="entry name" value="Azg-like"/>
</dbReference>
<evidence type="ECO:0000256" key="6">
    <source>
        <dbReference type="ARBA" id="ARBA00022989"/>
    </source>
</evidence>
<feature type="transmembrane region" description="Helical" evidence="9">
    <location>
        <begin position="146"/>
        <end position="168"/>
    </location>
</feature>
<evidence type="ECO:0000256" key="7">
    <source>
        <dbReference type="ARBA" id="ARBA00023136"/>
    </source>
</evidence>
<keyword evidence="7 8" id="KW-0472">Membrane</keyword>
<gene>
    <name evidence="10" type="ORF">H8695_02755</name>
</gene>
<dbReference type="PANTHER" id="PTHR43337:SF1">
    <property type="entry name" value="XANTHINE_URACIL PERMEASE C887.17-RELATED"/>
    <property type="match status" value="1"/>
</dbReference>
<feature type="transmembrane region" description="Helical" evidence="9">
    <location>
        <begin position="116"/>
        <end position="134"/>
    </location>
</feature>
<reference evidence="10" key="1">
    <citation type="submission" date="2020-08" db="EMBL/GenBank/DDBJ databases">
        <title>Genome public.</title>
        <authorList>
            <person name="Liu C."/>
            <person name="Sun Q."/>
        </authorList>
    </citation>
    <scope>NUCLEOTIDE SEQUENCE</scope>
    <source>
        <strain evidence="10">BX7</strain>
    </source>
</reference>
<keyword evidence="5 8" id="KW-0812">Transmembrane</keyword>
<dbReference type="GO" id="GO:0005345">
    <property type="term" value="F:purine nucleobase transmembrane transporter activity"/>
    <property type="evidence" value="ECO:0007669"/>
    <property type="project" value="TreeGrafter"/>
</dbReference>
<feature type="transmembrane region" description="Helical" evidence="9">
    <location>
        <begin position="188"/>
        <end position="206"/>
    </location>
</feature>
<dbReference type="PANTHER" id="PTHR43337">
    <property type="entry name" value="XANTHINE/URACIL PERMEASE C887.17-RELATED"/>
    <property type="match status" value="1"/>
</dbReference>
<feature type="transmembrane region" description="Helical" evidence="9">
    <location>
        <begin position="357"/>
        <end position="390"/>
    </location>
</feature>
<dbReference type="EMBL" id="JACRSP010000001">
    <property type="protein sequence ID" value="MBC8535612.1"/>
    <property type="molecule type" value="Genomic_DNA"/>
</dbReference>
<dbReference type="AlphaFoldDB" id="A0A926DD15"/>
<dbReference type="Pfam" id="PF00860">
    <property type="entry name" value="Xan_ur_permease"/>
    <property type="match status" value="1"/>
</dbReference>
<feature type="transmembrane region" description="Helical" evidence="9">
    <location>
        <begin position="21"/>
        <end position="41"/>
    </location>
</feature>
<dbReference type="Proteomes" id="UP000620366">
    <property type="component" value="Unassembled WGS sequence"/>
</dbReference>
<accession>A0A926DD15</accession>
<comment type="subcellular location">
    <subcellularLocation>
        <location evidence="1 8">Cell membrane</location>
        <topology evidence="1 8">Multi-pass membrane protein</topology>
    </subcellularLocation>
</comment>
<keyword evidence="11" id="KW-1185">Reference proteome</keyword>
<feature type="transmembrane region" description="Helical" evidence="9">
    <location>
        <begin position="61"/>
        <end position="84"/>
    </location>
</feature>
<keyword evidence="6 8" id="KW-1133">Transmembrane helix</keyword>
<evidence type="ECO:0000256" key="2">
    <source>
        <dbReference type="ARBA" id="ARBA00005697"/>
    </source>
</evidence>
<feature type="transmembrane region" description="Helical" evidence="9">
    <location>
        <begin position="411"/>
        <end position="432"/>
    </location>
</feature>
<keyword evidence="3 8" id="KW-0813">Transport</keyword>
<evidence type="ECO:0000256" key="3">
    <source>
        <dbReference type="ARBA" id="ARBA00022448"/>
    </source>
</evidence>
<evidence type="ECO:0000256" key="5">
    <source>
        <dbReference type="ARBA" id="ARBA00022692"/>
    </source>
</evidence>
<dbReference type="InterPro" id="IPR026033">
    <property type="entry name" value="Azg-like_bact_archaea"/>
</dbReference>
<evidence type="ECO:0000256" key="4">
    <source>
        <dbReference type="ARBA" id="ARBA00022475"/>
    </source>
</evidence>
<feature type="transmembrane region" description="Helical" evidence="9">
    <location>
        <begin position="91"/>
        <end position="110"/>
    </location>
</feature>
<name>A0A926DD15_9FIRM</name>
<comment type="caution">
    <text evidence="10">The sequence shown here is derived from an EMBL/GenBank/DDBJ whole genome shotgun (WGS) entry which is preliminary data.</text>
</comment>
<comment type="similarity">
    <text evidence="2 8">Belongs to the nucleobase:cation symporter-2 (NCS2) (TC 2.A.40) family. Azg-like subfamily.</text>
</comment>